<protein>
    <submittedName>
        <fullName evidence="1">Aspartyl protease</fullName>
    </submittedName>
</protein>
<name>A0A927R204_9BACL</name>
<dbReference type="GO" id="GO:0008233">
    <property type="term" value="F:peptidase activity"/>
    <property type="evidence" value="ECO:0007669"/>
    <property type="project" value="UniProtKB-KW"/>
</dbReference>
<organism evidence="1 2">
    <name type="scientific">Sporosarcina limicola</name>
    <dbReference type="NCBI Taxonomy" id="34101"/>
    <lineage>
        <taxon>Bacteria</taxon>
        <taxon>Bacillati</taxon>
        <taxon>Bacillota</taxon>
        <taxon>Bacilli</taxon>
        <taxon>Bacillales</taxon>
        <taxon>Caryophanaceae</taxon>
        <taxon>Sporosarcina</taxon>
    </lineage>
</organism>
<dbReference type="GO" id="GO:0006508">
    <property type="term" value="P:proteolysis"/>
    <property type="evidence" value="ECO:0007669"/>
    <property type="project" value="UniProtKB-KW"/>
</dbReference>
<keyword evidence="2" id="KW-1185">Reference proteome</keyword>
<evidence type="ECO:0000313" key="2">
    <source>
        <dbReference type="Proteomes" id="UP000658225"/>
    </source>
</evidence>
<dbReference type="InterPro" id="IPR021109">
    <property type="entry name" value="Peptidase_aspartic_dom_sf"/>
</dbReference>
<dbReference type="Proteomes" id="UP000658225">
    <property type="component" value="Unassembled WGS sequence"/>
</dbReference>
<dbReference type="SUPFAM" id="SSF50630">
    <property type="entry name" value="Acid proteases"/>
    <property type="match status" value="1"/>
</dbReference>
<comment type="caution">
    <text evidence="1">The sequence shown here is derived from an EMBL/GenBank/DDBJ whole genome shotgun (WGS) entry which is preliminary data.</text>
</comment>
<gene>
    <name evidence="1" type="ORF">H4683_000440</name>
</gene>
<dbReference type="RefSeq" id="WP_192597194.1">
    <property type="nucleotide sequence ID" value="NZ_JADBEL010000002.1"/>
</dbReference>
<keyword evidence="1" id="KW-0378">Hydrolase</keyword>
<sequence>MNLSDESGLLFTSIEISFRGKTKTIDRVVVDTGAVHSIIVVDEVSDIGIFFEPGDTLVNRIGIGGEEYCFSKAIDMVSLRNKDFLNVDIDFGNLDGFNINGLIGLDLLKTGEFLIDLKNLKLTTDF</sequence>
<reference evidence="1" key="1">
    <citation type="submission" date="2020-10" db="EMBL/GenBank/DDBJ databases">
        <title>Genomic Encyclopedia of Type Strains, Phase IV (KMG-IV): sequencing the most valuable type-strain genomes for metagenomic binning, comparative biology and taxonomic classification.</title>
        <authorList>
            <person name="Goeker M."/>
        </authorList>
    </citation>
    <scope>NUCLEOTIDE SEQUENCE</scope>
    <source>
        <strain evidence="1">DSM 13886</strain>
    </source>
</reference>
<dbReference type="Gene3D" id="2.40.70.10">
    <property type="entry name" value="Acid Proteases"/>
    <property type="match status" value="1"/>
</dbReference>
<proteinExistence type="predicted"/>
<evidence type="ECO:0000313" key="1">
    <source>
        <dbReference type="EMBL" id="MBE1553366.1"/>
    </source>
</evidence>
<keyword evidence="1" id="KW-0645">Protease</keyword>
<dbReference type="EMBL" id="JADBEL010000002">
    <property type="protein sequence ID" value="MBE1553366.1"/>
    <property type="molecule type" value="Genomic_DNA"/>
</dbReference>
<dbReference type="AlphaFoldDB" id="A0A927R204"/>
<accession>A0A927R204</accession>